<feature type="compositionally biased region" description="Basic and acidic residues" evidence="1">
    <location>
        <begin position="288"/>
        <end position="301"/>
    </location>
</feature>
<name>A0A6L2MRU1_TANCI</name>
<feature type="region of interest" description="Disordered" evidence="1">
    <location>
        <begin position="287"/>
        <end position="307"/>
    </location>
</feature>
<feature type="compositionally biased region" description="Basic and acidic residues" evidence="1">
    <location>
        <begin position="252"/>
        <end position="261"/>
    </location>
</feature>
<dbReference type="PANTHER" id="PTHR33233:SF17">
    <property type="entry name" value="DUF4283 DOMAIN-CONTAINING PROTEIN"/>
    <property type="match status" value="1"/>
</dbReference>
<proteinExistence type="predicted"/>
<protein>
    <recommendedName>
        <fullName evidence="2">DUF4283 domain-containing protein</fullName>
    </recommendedName>
</protein>
<dbReference type="PANTHER" id="PTHR33233">
    <property type="entry name" value="ENDONUCLEASE/EXONUCLEASE/PHOSPHATASE"/>
    <property type="match status" value="1"/>
</dbReference>
<reference evidence="3" key="1">
    <citation type="journal article" date="2019" name="Sci. Rep.">
        <title>Draft genome of Tanacetum cinerariifolium, the natural source of mosquito coil.</title>
        <authorList>
            <person name="Yamashiro T."/>
            <person name="Shiraishi A."/>
            <person name="Satake H."/>
            <person name="Nakayama K."/>
        </authorList>
    </citation>
    <scope>NUCLEOTIDE SEQUENCE</scope>
</reference>
<dbReference type="InterPro" id="IPR025558">
    <property type="entry name" value="DUF4283"/>
</dbReference>
<evidence type="ECO:0000256" key="1">
    <source>
        <dbReference type="SAM" id="MobiDB-lite"/>
    </source>
</evidence>
<comment type="caution">
    <text evidence="3">The sequence shown here is derived from an EMBL/GenBank/DDBJ whole genome shotgun (WGS) entry which is preliminary data.</text>
</comment>
<accession>A0A6L2MRU1</accession>
<feature type="region of interest" description="Disordered" evidence="1">
    <location>
        <begin position="190"/>
        <end position="261"/>
    </location>
</feature>
<evidence type="ECO:0000313" key="3">
    <source>
        <dbReference type="EMBL" id="GEU76450.1"/>
    </source>
</evidence>
<evidence type="ECO:0000259" key="2">
    <source>
        <dbReference type="Pfam" id="PF14111"/>
    </source>
</evidence>
<gene>
    <name evidence="3" type="ORF">Tci_048428</name>
</gene>
<dbReference type="AlphaFoldDB" id="A0A6L2MRU1"/>
<sequence length="388" mass="43547">MLLNDFPWLSNQGSSTIPFSHLTGAPQAHDEWEDNEISALRQTKIQTDSVNIPQNQSFANVVNGIANIRPTQKVNFRAMVNPNKVDNSVFVLPIAAIQAVKHKFENSLVGFFVGKKVAFPLVKNYVTNTWAKFGFEKIMSDDDGIFCFKFSSSNGLDHVLEQGPWLIRNVTLILTKWSLNMSLSKEEVREKPTPTEVVNEDGFTTVTNRRSKGKGASQNKRVGGFRVNNNKNLKYQPVKPKDNAHKLNTKKPSNDDRRKGIELQNPFDNLLNEITIIVDPISGTGEDDVIKKSDVQDNQDKDETDSEIEEVFVEKRPNKSNTKGKALPLKMFPMFTVAAWNIKGLNCAPKQSEVQQVVNENQLSICAILESHVDLSALARVCSKVFKF</sequence>
<organism evidence="3">
    <name type="scientific">Tanacetum cinerariifolium</name>
    <name type="common">Dalmatian daisy</name>
    <name type="synonym">Chrysanthemum cinerariifolium</name>
    <dbReference type="NCBI Taxonomy" id="118510"/>
    <lineage>
        <taxon>Eukaryota</taxon>
        <taxon>Viridiplantae</taxon>
        <taxon>Streptophyta</taxon>
        <taxon>Embryophyta</taxon>
        <taxon>Tracheophyta</taxon>
        <taxon>Spermatophyta</taxon>
        <taxon>Magnoliopsida</taxon>
        <taxon>eudicotyledons</taxon>
        <taxon>Gunneridae</taxon>
        <taxon>Pentapetalae</taxon>
        <taxon>asterids</taxon>
        <taxon>campanulids</taxon>
        <taxon>Asterales</taxon>
        <taxon>Asteraceae</taxon>
        <taxon>Asteroideae</taxon>
        <taxon>Anthemideae</taxon>
        <taxon>Anthemidinae</taxon>
        <taxon>Tanacetum</taxon>
    </lineage>
</organism>
<dbReference type="EMBL" id="BKCJ010007282">
    <property type="protein sequence ID" value="GEU76450.1"/>
    <property type="molecule type" value="Genomic_DNA"/>
</dbReference>
<dbReference type="Pfam" id="PF14111">
    <property type="entry name" value="DUF4283"/>
    <property type="match status" value="1"/>
</dbReference>
<feature type="domain" description="DUF4283" evidence="2">
    <location>
        <begin position="102"/>
        <end position="183"/>
    </location>
</feature>